<dbReference type="GO" id="GO:0051415">
    <property type="term" value="P:microtubule nucleation by interphase microtubule organizing center"/>
    <property type="evidence" value="ECO:0007669"/>
    <property type="project" value="TreeGrafter"/>
</dbReference>
<reference evidence="8 9" key="1">
    <citation type="submission" date="2020-12" db="EMBL/GenBank/DDBJ databases">
        <title>Metabolic potential, ecology and presence of endohyphal bacteria is reflected in genomic diversity of Mucoromycotina.</title>
        <authorList>
            <person name="Muszewska A."/>
            <person name="Okrasinska A."/>
            <person name="Steczkiewicz K."/>
            <person name="Drgas O."/>
            <person name="Orlowska M."/>
            <person name="Perlinska-Lenart U."/>
            <person name="Aleksandrzak-Piekarczyk T."/>
            <person name="Szatraj K."/>
            <person name="Zielenkiewicz U."/>
            <person name="Pilsyk S."/>
            <person name="Malc E."/>
            <person name="Mieczkowski P."/>
            <person name="Kruszewska J.S."/>
            <person name="Biernat P."/>
            <person name="Pawlowska J."/>
        </authorList>
    </citation>
    <scope>NUCLEOTIDE SEQUENCE [LARGE SCALE GENOMIC DNA]</scope>
    <source>
        <strain evidence="8 9">CBS 142.35</strain>
    </source>
</reference>
<evidence type="ECO:0000256" key="3">
    <source>
        <dbReference type="ARBA" id="ARBA00011015"/>
    </source>
</evidence>
<keyword evidence="6" id="KW-0206">Cytoskeleton</keyword>
<evidence type="ECO:0000313" key="8">
    <source>
        <dbReference type="EMBL" id="KAG2226693.1"/>
    </source>
</evidence>
<dbReference type="GO" id="GO:0033566">
    <property type="term" value="P:gamma-tubulin complex localization"/>
    <property type="evidence" value="ECO:0007669"/>
    <property type="project" value="InterPro"/>
</dbReference>
<evidence type="ECO:0000256" key="6">
    <source>
        <dbReference type="ARBA" id="ARBA00023212"/>
    </source>
</evidence>
<protein>
    <recommendedName>
        <fullName evidence="4">Mitotic-spindle organizing protein 1</fullName>
    </recommendedName>
    <alternativeName>
        <fullName evidence="7">Mitotic-spindle organizing protein associated with a ring of gamma-tubulin 1</fullName>
    </alternativeName>
</protein>
<evidence type="ECO:0000256" key="7">
    <source>
        <dbReference type="ARBA" id="ARBA00029810"/>
    </source>
</evidence>
<evidence type="ECO:0000256" key="5">
    <source>
        <dbReference type="ARBA" id="ARBA00022490"/>
    </source>
</evidence>
<organism evidence="8 9">
    <name type="scientific">Circinella minor</name>
    <dbReference type="NCBI Taxonomy" id="1195481"/>
    <lineage>
        <taxon>Eukaryota</taxon>
        <taxon>Fungi</taxon>
        <taxon>Fungi incertae sedis</taxon>
        <taxon>Mucoromycota</taxon>
        <taxon>Mucoromycotina</taxon>
        <taxon>Mucoromycetes</taxon>
        <taxon>Mucorales</taxon>
        <taxon>Lichtheimiaceae</taxon>
        <taxon>Circinella</taxon>
    </lineage>
</organism>
<keyword evidence="9" id="KW-1185">Reference proteome</keyword>
<keyword evidence="5" id="KW-0963">Cytoplasm</keyword>
<proteinExistence type="inferred from homology"/>
<evidence type="ECO:0000313" key="9">
    <source>
        <dbReference type="Proteomes" id="UP000646827"/>
    </source>
</evidence>
<comment type="subcellular location">
    <subcellularLocation>
        <location evidence="2">Cytoplasm</location>
        <location evidence="2">Cytoskeleton</location>
        <location evidence="2">Microtubule organizing center</location>
    </subcellularLocation>
</comment>
<dbReference type="InterPro" id="IPR022214">
    <property type="entry name" value="MZT1"/>
</dbReference>
<gene>
    <name evidence="8" type="ORF">INT45_001040</name>
</gene>
<dbReference type="GO" id="GO:0090307">
    <property type="term" value="P:mitotic spindle assembly"/>
    <property type="evidence" value="ECO:0007669"/>
    <property type="project" value="TreeGrafter"/>
</dbReference>
<comment type="caution">
    <text evidence="8">The sequence shown here is derived from an EMBL/GenBank/DDBJ whole genome shotgun (WGS) entry which is preliminary data.</text>
</comment>
<dbReference type="Pfam" id="PF12554">
    <property type="entry name" value="MOZART1"/>
    <property type="match status" value="1"/>
</dbReference>
<dbReference type="Proteomes" id="UP000646827">
    <property type="component" value="Unassembled WGS sequence"/>
</dbReference>
<sequence length="46" mass="5033">MATMLDTGLDRDALALCVSMCERGVNPEALAEVIKELRKQKEAKAL</sequence>
<dbReference type="PANTHER" id="PTHR28520:SF2">
    <property type="entry name" value="MITOTIC-SPINDLE ORGANIZING PROTEIN 1"/>
    <property type="match status" value="1"/>
</dbReference>
<dbReference type="GO" id="GO:0005819">
    <property type="term" value="C:spindle"/>
    <property type="evidence" value="ECO:0007669"/>
    <property type="project" value="TreeGrafter"/>
</dbReference>
<dbReference type="PANTHER" id="PTHR28520">
    <property type="entry name" value="MITOTIC-SPINDLE ORGANIZING PROTEIN 1"/>
    <property type="match status" value="1"/>
</dbReference>
<evidence type="ECO:0000256" key="4">
    <source>
        <dbReference type="ARBA" id="ARBA00016992"/>
    </source>
</evidence>
<comment type="similarity">
    <text evidence="3">Belongs to the MOZART1 family.</text>
</comment>
<evidence type="ECO:0000256" key="1">
    <source>
        <dbReference type="ARBA" id="ARBA00003060"/>
    </source>
</evidence>
<comment type="function">
    <text evidence="1">Required for gamma-tubulin complex recruitment to the microtubule organizing center (MTOC).</text>
</comment>
<evidence type="ECO:0000256" key="2">
    <source>
        <dbReference type="ARBA" id="ARBA00004267"/>
    </source>
</evidence>
<dbReference type="AlphaFoldDB" id="A0A8H7SEP3"/>
<name>A0A8H7SEP3_9FUNG</name>
<dbReference type="EMBL" id="JAEPRB010000014">
    <property type="protein sequence ID" value="KAG2226693.1"/>
    <property type="molecule type" value="Genomic_DNA"/>
</dbReference>
<dbReference type="OrthoDB" id="48571at2759"/>
<dbReference type="GO" id="GO:0031021">
    <property type="term" value="C:interphase microtubule organizing center"/>
    <property type="evidence" value="ECO:0007669"/>
    <property type="project" value="TreeGrafter"/>
</dbReference>
<accession>A0A8H7SEP3</accession>
<dbReference type="GO" id="GO:0000931">
    <property type="term" value="C:gamma-tubulin ring complex"/>
    <property type="evidence" value="ECO:0007669"/>
    <property type="project" value="InterPro"/>
</dbReference>